<dbReference type="AlphaFoldDB" id="A0AAV3ZSR4"/>
<proteinExistence type="predicted"/>
<comment type="caution">
    <text evidence="1">The sequence shown here is derived from an EMBL/GenBank/DDBJ whole genome shotgun (WGS) entry which is preliminary data.</text>
</comment>
<protein>
    <submittedName>
        <fullName evidence="1">Uncharacterized protein</fullName>
    </submittedName>
</protein>
<gene>
    <name evidence="1" type="ORF">PoB_002418200</name>
</gene>
<reference evidence="1 2" key="1">
    <citation type="journal article" date="2021" name="Elife">
        <title>Chloroplast acquisition without the gene transfer in kleptoplastic sea slugs, Plakobranchus ocellatus.</title>
        <authorList>
            <person name="Maeda T."/>
            <person name="Takahashi S."/>
            <person name="Yoshida T."/>
            <person name="Shimamura S."/>
            <person name="Takaki Y."/>
            <person name="Nagai Y."/>
            <person name="Toyoda A."/>
            <person name="Suzuki Y."/>
            <person name="Arimoto A."/>
            <person name="Ishii H."/>
            <person name="Satoh N."/>
            <person name="Nishiyama T."/>
            <person name="Hasebe M."/>
            <person name="Maruyama T."/>
            <person name="Minagawa J."/>
            <person name="Obokata J."/>
            <person name="Shigenobu S."/>
        </authorList>
    </citation>
    <scope>NUCLEOTIDE SEQUENCE [LARGE SCALE GENOMIC DNA]</scope>
</reference>
<organism evidence="1 2">
    <name type="scientific">Plakobranchus ocellatus</name>
    <dbReference type="NCBI Taxonomy" id="259542"/>
    <lineage>
        <taxon>Eukaryota</taxon>
        <taxon>Metazoa</taxon>
        <taxon>Spiralia</taxon>
        <taxon>Lophotrochozoa</taxon>
        <taxon>Mollusca</taxon>
        <taxon>Gastropoda</taxon>
        <taxon>Heterobranchia</taxon>
        <taxon>Euthyneura</taxon>
        <taxon>Panpulmonata</taxon>
        <taxon>Sacoglossa</taxon>
        <taxon>Placobranchoidea</taxon>
        <taxon>Plakobranchidae</taxon>
        <taxon>Plakobranchus</taxon>
    </lineage>
</organism>
<evidence type="ECO:0000313" key="2">
    <source>
        <dbReference type="Proteomes" id="UP000735302"/>
    </source>
</evidence>
<name>A0AAV3ZSR4_9GAST</name>
<keyword evidence="2" id="KW-1185">Reference proteome</keyword>
<dbReference type="EMBL" id="BLXT01002805">
    <property type="protein sequence ID" value="GFN97676.1"/>
    <property type="molecule type" value="Genomic_DNA"/>
</dbReference>
<sequence length="86" mass="9413">MAEHHSPELLGRFAGAAIVYDWLTGDTRMPLGGAAISVPAGPDLTFGTLESKHAVCSFNMDADKKVEHKYWVNIRSEVPSWDLGEI</sequence>
<dbReference type="Proteomes" id="UP000735302">
    <property type="component" value="Unassembled WGS sequence"/>
</dbReference>
<evidence type="ECO:0000313" key="1">
    <source>
        <dbReference type="EMBL" id="GFN97676.1"/>
    </source>
</evidence>
<accession>A0AAV3ZSR4</accession>